<protein>
    <submittedName>
        <fullName evidence="2">Phage holin family protein</fullName>
    </submittedName>
</protein>
<reference evidence="2 3" key="1">
    <citation type="journal article" date="2019" name="Int. J. Syst. Evol. Microbiol.">
        <title>The Global Catalogue of Microorganisms (GCM) 10K type strain sequencing project: providing services to taxonomists for standard genome sequencing and annotation.</title>
        <authorList>
            <consortium name="The Broad Institute Genomics Platform"/>
            <consortium name="The Broad Institute Genome Sequencing Center for Infectious Disease"/>
            <person name="Wu L."/>
            <person name="Ma J."/>
        </authorList>
    </citation>
    <scope>NUCLEOTIDE SEQUENCE [LARGE SCALE GENOMIC DNA]</scope>
    <source>
        <strain evidence="2 3">JCM 15309</strain>
    </source>
</reference>
<dbReference type="PANTHER" id="PTHR37309">
    <property type="entry name" value="SLR0284 PROTEIN"/>
    <property type="match status" value="1"/>
</dbReference>
<dbReference type="RefSeq" id="WP_344041746.1">
    <property type="nucleotide sequence ID" value="NZ_BAAAPB010000001.1"/>
</dbReference>
<comment type="caution">
    <text evidence="2">The sequence shown here is derived from an EMBL/GenBank/DDBJ whole genome shotgun (WGS) entry which is preliminary data.</text>
</comment>
<name>A0ABN2Q9P8_9ACTN</name>
<dbReference type="Pfam" id="PF04020">
    <property type="entry name" value="Phage_holin_4_2"/>
    <property type="match status" value="1"/>
</dbReference>
<accession>A0ABN2Q9P8</accession>
<dbReference type="InterPro" id="IPR007165">
    <property type="entry name" value="Phage_holin_4_2"/>
</dbReference>
<keyword evidence="1" id="KW-0472">Membrane</keyword>
<sequence length="127" mass="13645">MRILGWLISNAVALAVAAWLIDGIRFTGPTQGAEELRHKLLPLIGVAVILGVVSALVKPILKLLSLPIILLTLGLFLLVINALMLLLTGWLADKLGLGFEVTGFWPAVGGAIIITIVTWFVDKVLDR</sequence>
<dbReference type="EMBL" id="BAAAPB010000001">
    <property type="protein sequence ID" value="GAA1947543.1"/>
    <property type="molecule type" value="Genomic_DNA"/>
</dbReference>
<dbReference type="PANTHER" id="PTHR37309:SF1">
    <property type="entry name" value="SLR0284 PROTEIN"/>
    <property type="match status" value="1"/>
</dbReference>
<feature type="transmembrane region" description="Helical" evidence="1">
    <location>
        <begin position="68"/>
        <end position="92"/>
    </location>
</feature>
<feature type="transmembrane region" description="Helical" evidence="1">
    <location>
        <begin position="41"/>
        <end position="61"/>
    </location>
</feature>
<proteinExistence type="predicted"/>
<evidence type="ECO:0000313" key="3">
    <source>
        <dbReference type="Proteomes" id="UP001500571"/>
    </source>
</evidence>
<keyword evidence="3" id="KW-1185">Reference proteome</keyword>
<evidence type="ECO:0000256" key="1">
    <source>
        <dbReference type="SAM" id="Phobius"/>
    </source>
</evidence>
<gene>
    <name evidence="2" type="ORF">GCM10009798_03310</name>
</gene>
<evidence type="ECO:0000313" key="2">
    <source>
        <dbReference type="EMBL" id="GAA1947543.1"/>
    </source>
</evidence>
<keyword evidence="1" id="KW-0812">Transmembrane</keyword>
<feature type="transmembrane region" description="Helical" evidence="1">
    <location>
        <begin position="104"/>
        <end position="121"/>
    </location>
</feature>
<keyword evidence="1" id="KW-1133">Transmembrane helix</keyword>
<dbReference type="Proteomes" id="UP001500571">
    <property type="component" value="Unassembled WGS sequence"/>
</dbReference>
<organism evidence="2 3">
    <name type="scientific">Nocardioides panacihumi</name>
    <dbReference type="NCBI Taxonomy" id="400774"/>
    <lineage>
        <taxon>Bacteria</taxon>
        <taxon>Bacillati</taxon>
        <taxon>Actinomycetota</taxon>
        <taxon>Actinomycetes</taxon>
        <taxon>Propionibacteriales</taxon>
        <taxon>Nocardioidaceae</taxon>
        <taxon>Nocardioides</taxon>
    </lineage>
</organism>